<evidence type="ECO:0000313" key="1">
    <source>
        <dbReference type="EMBL" id="JAH30083.1"/>
    </source>
</evidence>
<dbReference type="AlphaFoldDB" id="A0A0E9RNY6"/>
<organism evidence="1">
    <name type="scientific">Anguilla anguilla</name>
    <name type="common">European freshwater eel</name>
    <name type="synonym">Muraena anguilla</name>
    <dbReference type="NCBI Taxonomy" id="7936"/>
    <lineage>
        <taxon>Eukaryota</taxon>
        <taxon>Metazoa</taxon>
        <taxon>Chordata</taxon>
        <taxon>Craniata</taxon>
        <taxon>Vertebrata</taxon>
        <taxon>Euteleostomi</taxon>
        <taxon>Actinopterygii</taxon>
        <taxon>Neopterygii</taxon>
        <taxon>Teleostei</taxon>
        <taxon>Anguilliformes</taxon>
        <taxon>Anguillidae</taxon>
        <taxon>Anguilla</taxon>
    </lineage>
</organism>
<protein>
    <submittedName>
        <fullName evidence="1">Uncharacterized protein</fullName>
    </submittedName>
</protein>
<dbReference type="EMBL" id="GBXM01078494">
    <property type="protein sequence ID" value="JAH30083.1"/>
    <property type="molecule type" value="Transcribed_RNA"/>
</dbReference>
<reference evidence="1" key="2">
    <citation type="journal article" date="2015" name="Fish Shellfish Immunol.">
        <title>Early steps in the European eel (Anguilla anguilla)-Vibrio vulnificus interaction in the gills: Role of the RtxA13 toxin.</title>
        <authorList>
            <person name="Callol A."/>
            <person name="Pajuelo D."/>
            <person name="Ebbesson L."/>
            <person name="Teles M."/>
            <person name="MacKenzie S."/>
            <person name="Amaro C."/>
        </authorList>
    </citation>
    <scope>NUCLEOTIDE SEQUENCE</scope>
</reference>
<accession>A0A0E9RNY6</accession>
<sequence length="29" mass="3168">MASLSHVQLFDHVILSKNSVLQSCLIAVN</sequence>
<reference evidence="1" key="1">
    <citation type="submission" date="2014-11" db="EMBL/GenBank/DDBJ databases">
        <authorList>
            <person name="Amaro Gonzalez C."/>
        </authorList>
    </citation>
    <scope>NUCLEOTIDE SEQUENCE</scope>
</reference>
<name>A0A0E9RNY6_ANGAN</name>
<proteinExistence type="predicted"/>